<feature type="transmembrane region" description="Helical" evidence="7">
    <location>
        <begin position="647"/>
        <end position="666"/>
    </location>
</feature>
<keyword evidence="3" id="KW-0201">Cytochrome c-type biogenesis</keyword>
<reference evidence="10" key="2">
    <citation type="journal article" date="2021" name="Microbiome">
        <title>Successional dynamics and alternative stable states in a saline activated sludge microbial community over 9 years.</title>
        <authorList>
            <person name="Wang Y."/>
            <person name="Ye J."/>
            <person name="Ju F."/>
            <person name="Liu L."/>
            <person name="Boyd J.A."/>
            <person name="Deng Y."/>
            <person name="Parks D.H."/>
            <person name="Jiang X."/>
            <person name="Yin X."/>
            <person name="Woodcroft B.J."/>
            <person name="Tyson G.W."/>
            <person name="Hugenholtz P."/>
            <person name="Polz M.F."/>
            <person name="Zhang T."/>
        </authorList>
    </citation>
    <scope>NUCLEOTIDE SEQUENCE</scope>
    <source>
        <strain evidence="10">HKST-UBA02</strain>
    </source>
</reference>
<feature type="transmembrane region" description="Helical" evidence="7">
    <location>
        <begin position="759"/>
        <end position="782"/>
    </location>
</feature>
<feature type="transmembrane region" description="Helical" evidence="7">
    <location>
        <begin position="797"/>
        <end position="815"/>
    </location>
</feature>
<evidence type="ECO:0000256" key="1">
    <source>
        <dbReference type="ARBA" id="ARBA00004141"/>
    </source>
</evidence>
<protein>
    <submittedName>
        <fullName evidence="10">Cytochrome c biogenesis protein CcsA</fullName>
    </submittedName>
</protein>
<dbReference type="InterPro" id="IPR007816">
    <property type="entry name" value="ResB-like_domain"/>
</dbReference>
<dbReference type="Pfam" id="PF05140">
    <property type="entry name" value="ResB"/>
    <property type="match status" value="1"/>
</dbReference>
<feature type="transmembrane region" description="Helical" evidence="7">
    <location>
        <begin position="862"/>
        <end position="881"/>
    </location>
</feature>
<accession>A0A956SH37</accession>
<dbReference type="InterPro" id="IPR045062">
    <property type="entry name" value="Cyt_c_biogenesis_CcsA/CcmC"/>
</dbReference>
<evidence type="ECO:0000256" key="3">
    <source>
        <dbReference type="ARBA" id="ARBA00022748"/>
    </source>
</evidence>
<dbReference type="Proteomes" id="UP000739538">
    <property type="component" value="Unassembled WGS sequence"/>
</dbReference>
<evidence type="ECO:0000313" key="10">
    <source>
        <dbReference type="EMBL" id="MCA9759259.1"/>
    </source>
</evidence>
<evidence type="ECO:0000256" key="6">
    <source>
        <dbReference type="SAM" id="MobiDB-lite"/>
    </source>
</evidence>
<evidence type="ECO:0000259" key="9">
    <source>
        <dbReference type="Pfam" id="PF05140"/>
    </source>
</evidence>
<dbReference type="InterPro" id="IPR002541">
    <property type="entry name" value="Cyt_c_assembly"/>
</dbReference>
<dbReference type="GO" id="GO:0005886">
    <property type="term" value="C:plasma membrane"/>
    <property type="evidence" value="ECO:0007669"/>
    <property type="project" value="TreeGrafter"/>
</dbReference>
<dbReference type="EMBL" id="JAGQHS010000297">
    <property type="protein sequence ID" value="MCA9759259.1"/>
    <property type="molecule type" value="Genomic_DNA"/>
</dbReference>
<feature type="transmembrane region" description="Helical" evidence="7">
    <location>
        <begin position="613"/>
        <end position="635"/>
    </location>
</feature>
<sequence>ELNPDFKVGQAADPNAPMRNPALKLEVVTPDGRTFSQQHFALHSGFVMGDSLSGSAHDLALSYEWSRNLYLRIDDQGAVTGAAEFPVQVGAPGAGHMGGGSQPVDPGTPFSLGEGATLQANGFGFQLDKAWRAASWGRGASMNQNAPAGALVEIADSQGNRAEELIPVGNGPQDVTLGSRTVQVAVGPVRIPVGYQVHLDDFVLVTYPGSNNPASFESHVRLSDPPHGIEGKPVRIYMNHPLTYRGFKHFQSSYDQDRKGTVLSVNHDPGKWPTYVGYILMTLGFLITLSRGLLWNRNPQPMTQRIQKPASRKAAQSVGTVALGLVLLGTAAIASNAQAQGHDHSGTPTPFLAADTVDEARHLIVQDYQGRMKPLDTYAREMVVKVTKKSHFEGWDPVELYLSWISQPRYWFNYPLLKVRNDGLKNILGIDKSVSYVSAASVFDAQGGYRLQGEVELAHRTPDRDRSKTQRKLLAFDDRLNLLLLSIQGQTFKIFPVPEHANDSWLGVDVFGSLPAAQRDQFQGPYGQLTEGMAHSDAAAVAAAVPALEQLQRQFGAKVMPSDSKVRSEIWLNQFNPFMRVMALYGLALAVMGIAYVWGLAKRKDPHYPPRHPLFATGMVVYTIAVLFHLFGYILRWTASSHAPLSNGYESLIFISLATAIAGLWYEYRDRRGSSAGLSALLVLVILGVAMLPTFDPAISPIVPVLASYWLIIHVTVITASYALLGLAATMGMTILILHLFKRPGADRVRRAVLEMTTLLWRVLVAGLAMLSVGTLLGGVWANESWGRYWGWDPKETWALVTILVYATVVHFRYIPALNRPWVLAAASFVAISSVIMTYLGVNYLLTGLHSYGSGEATGMPSWVYYTGAFMALLVTASYVAEKRHDWTGPRQKQERKSTGIHVPA</sequence>
<gene>
    <name evidence="10" type="primary">ccsA</name>
    <name evidence="10" type="ORF">KDA27_25935</name>
</gene>
<keyword evidence="5 7" id="KW-0472">Membrane</keyword>
<feature type="transmembrane region" description="Helical" evidence="7">
    <location>
        <begin position="678"/>
        <end position="695"/>
    </location>
</feature>
<dbReference type="Pfam" id="PF01578">
    <property type="entry name" value="Cytochrom_C_asm"/>
    <property type="match status" value="1"/>
</dbReference>
<feature type="transmembrane region" description="Helical" evidence="7">
    <location>
        <begin position="582"/>
        <end position="601"/>
    </location>
</feature>
<evidence type="ECO:0000256" key="4">
    <source>
        <dbReference type="ARBA" id="ARBA00022989"/>
    </source>
</evidence>
<keyword evidence="4 7" id="KW-1133">Transmembrane helix</keyword>
<dbReference type="PANTHER" id="PTHR30071">
    <property type="entry name" value="HEME EXPORTER PROTEIN C"/>
    <property type="match status" value="1"/>
</dbReference>
<feature type="region of interest" description="Disordered" evidence="6">
    <location>
        <begin position="1"/>
        <end position="21"/>
    </location>
</feature>
<name>A0A956SH37_UNCEI</name>
<reference evidence="10" key="1">
    <citation type="submission" date="2020-04" db="EMBL/GenBank/DDBJ databases">
        <authorList>
            <person name="Zhang T."/>
        </authorList>
    </citation>
    <scope>NUCLEOTIDE SEQUENCE</scope>
    <source>
        <strain evidence="10">HKST-UBA02</strain>
    </source>
</reference>
<dbReference type="GO" id="GO:0020037">
    <property type="term" value="F:heme binding"/>
    <property type="evidence" value="ECO:0007669"/>
    <property type="project" value="InterPro"/>
</dbReference>
<feature type="transmembrane region" description="Helical" evidence="7">
    <location>
        <begin position="314"/>
        <end position="334"/>
    </location>
</feature>
<feature type="transmembrane region" description="Helical" evidence="7">
    <location>
        <begin position="707"/>
        <end position="738"/>
    </location>
</feature>
<comment type="subcellular location">
    <subcellularLocation>
        <location evidence="1">Membrane</location>
        <topology evidence="1">Multi-pass membrane protein</topology>
    </subcellularLocation>
</comment>
<evidence type="ECO:0000256" key="7">
    <source>
        <dbReference type="SAM" id="Phobius"/>
    </source>
</evidence>
<keyword evidence="2 7" id="KW-0812">Transmembrane</keyword>
<comment type="caution">
    <text evidence="10">The sequence shown here is derived from an EMBL/GenBank/DDBJ whole genome shotgun (WGS) entry which is preliminary data.</text>
</comment>
<feature type="domain" description="Cytochrome c assembly protein" evidence="8">
    <location>
        <begin position="645"/>
        <end position="850"/>
    </location>
</feature>
<feature type="transmembrane region" description="Helical" evidence="7">
    <location>
        <begin position="275"/>
        <end position="294"/>
    </location>
</feature>
<feature type="domain" description="ResB-like" evidence="9">
    <location>
        <begin position="161"/>
        <end position="257"/>
    </location>
</feature>
<evidence type="ECO:0000313" key="11">
    <source>
        <dbReference type="Proteomes" id="UP000739538"/>
    </source>
</evidence>
<dbReference type="AlphaFoldDB" id="A0A956SH37"/>
<dbReference type="PANTHER" id="PTHR30071:SF1">
    <property type="entry name" value="CYTOCHROME B_B6 PROTEIN-RELATED"/>
    <property type="match status" value="1"/>
</dbReference>
<proteinExistence type="predicted"/>
<evidence type="ECO:0000256" key="2">
    <source>
        <dbReference type="ARBA" id="ARBA00022692"/>
    </source>
</evidence>
<organism evidence="10 11">
    <name type="scientific">Eiseniibacteriota bacterium</name>
    <dbReference type="NCBI Taxonomy" id="2212470"/>
    <lineage>
        <taxon>Bacteria</taxon>
        <taxon>Candidatus Eiseniibacteriota</taxon>
    </lineage>
</organism>
<feature type="non-terminal residue" evidence="10">
    <location>
        <position position="1"/>
    </location>
</feature>
<evidence type="ECO:0000256" key="5">
    <source>
        <dbReference type="ARBA" id="ARBA00023136"/>
    </source>
</evidence>
<feature type="transmembrane region" description="Helical" evidence="7">
    <location>
        <begin position="822"/>
        <end position="842"/>
    </location>
</feature>
<dbReference type="GO" id="GO:0017004">
    <property type="term" value="P:cytochrome complex assembly"/>
    <property type="evidence" value="ECO:0007669"/>
    <property type="project" value="UniProtKB-KW"/>
</dbReference>
<evidence type="ECO:0000259" key="8">
    <source>
        <dbReference type="Pfam" id="PF01578"/>
    </source>
</evidence>